<comment type="caution">
    <text evidence="2">The sequence shown here is derived from an EMBL/GenBank/DDBJ whole genome shotgun (WGS) entry which is preliminary data.</text>
</comment>
<gene>
    <name evidence="2" type="ORF">M569_08453</name>
</gene>
<dbReference type="EMBL" id="AUSU01003742">
    <property type="protein sequence ID" value="EPS66326.1"/>
    <property type="molecule type" value="Genomic_DNA"/>
</dbReference>
<evidence type="ECO:0000313" key="3">
    <source>
        <dbReference type="Proteomes" id="UP000015453"/>
    </source>
</evidence>
<dbReference type="AlphaFoldDB" id="S8CNH2"/>
<reference evidence="2 3" key="1">
    <citation type="journal article" date="2013" name="BMC Genomics">
        <title>The miniature genome of a carnivorous plant Genlisea aurea contains a low number of genes and short non-coding sequences.</title>
        <authorList>
            <person name="Leushkin E.V."/>
            <person name="Sutormin R.A."/>
            <person name="Nabieva E.R."/>
            <person name="Penin A.A."/>
            <person name="Kondrashov A.S."/>
            <person name="Logacheva M.D."/>
        </authorList>
    </citation>
    <scope>NUCLEOTIDE SEQUENCE [LARGE SCALE GENOMIC DNA]</scope>
</reference>
<proteinExistence type="predicted"/>
<accession>S8CNH2</accession>
<sequence length="54" mass="5988">GGSRRRCSLEPRLSPEDYIVFCFREDGGIDVVNEGRGSSEEAYSAAGKEERVLH</sequence>
<protein>
    <submittedName>
        <fullName evidence="2">Uncharacterized protein</fullName>
    </submittedName>
</protein>
<feature type="non-terminal residue" evidence="2">
    <location>
        <position position="54"/>
    </location>
</feature>
<feature type="region of interest" description="Disordered" evidence="1">
    <location>
        <begin position="35"/>
        <end position="54"/>
    </location>
</feature>
<name>S8CNH2_9LAMI</name>
<evidence type="ECO:0000313" key="2">
    <source>
        <dbReference type="EMBL" id="EPS66326.1"/>
    </source>
</evidence>
<evidence type="ECO:0000256" key="1">
    <source>
        <dbReference type="SAM" id="MobiDB-lite"/>
    </source>
</evidence>
<feature type="non-terminal residue" evidence="2">
    <location>
        <position position="1"/>
    </location>
</feature>
<dbReference type="OrthoDB" id="1911716at2759"/>
<keyword evidence="3" id="KW-1185">Reference proteome</keyword>
<dbReference type="Proteomes" id="UP000015453">
    <property type="component" value="Unassembled WGS sequence"/>
</dbReference>
<organism evidence="2 3">
    <name type="scientific">Genlisea aurea</name>
    <dbReference type="NCBI Taxonomy" id="192259"/>
    <lineage>
        <taxon>Eukaryota</taxon>
        <taxon>Viridiplantae</taxon>
        <taxon>Streptophyta</taxon>
        <taxon>Embryophyta</taxon>
        <taxon>Tracheophyta</taxon>
        <taxon>Spermatophyta</taxon>
        <taxon>Magnoliopsida</taxon>
        <taxon>eudicotyledons</taxon>
        <taxon>Gunneridae</taxon>
        <taxon>Pentapetalae</taxon>
        <taxon>asterids</taxon>
        <taxon>lamiids</taxon>
        <taxon>Lamiales</taxon>
        <taxon>Lentibulariaceae</taxon>
        <taxon>Genlisea</taxon>
    </lineage>
</organism>